<dbReference type="PANTHER" id="PTHR12975">
    <property type="entry name" value="TRANSPORT PROTEIN TRAPP"/>
    <property type="match status" value="1"/>
</dbReference>
<evidence type="ECO:0000313" key="1">
    <source>
        <dbReference type="EMBL" id="KAH8018713.1"/>
    </source>
</evidence>
<reference evidence="1" key="1">
    <citation type="journal article" date="2020" name="Cell">
        <title>Large-Scale Comparative Analyses of Tick Genomes Elucidate Their Genetic Diversity and Vector Capacities.</title>
        <authorList>
            <consortium name="Tick Genome and Microbiome Consortium (TIGMIC)"/>
            <person name="Jia N."/>
            <person name="Wang J."/>
            <person name="Shi W."/>
            <person name="Du L."/>
            <person name="Sun Y."/>
            <person name="Zhan W."/>
            <person name="Jiang J.F."/>
            <person name="Wang Q."/>
            <person name="Zhang B."/>
            <person name="Ji P."/>
            <person name="Bell-Sakyi L."/>
            <person name="Cui X.M."/>
            <person name="Yuan T.T."/>
            <person name="Jiang B.G."/>
            <person name="Yang W.F."/>
            <person name="Lam T.T."/>
            <person name="Chang Q.C."/>
            <person name="Ding S.J."/>
            <person name="Wang X.J."/>
            <person name="Zhu J.G."/>
            <person name="Ruan X.D."/>
            <person name="Zhao L."/>
            <person name="Wei J.T."/>
            <person name="Ye R.Z."/>
            <person name="Que T.C."/>
            <person name="Du C.H."/>
            <person name="Zhou Y.H."/>
            <person name="Cheng J.X."/>
            <person name="Dai P.F."/>
            <person name="Guo W.B."/>
            <person name="Han X.H."/>
            <person name="Huang E.J."/>
            <person name="Li L.F."/>
            <person name="Wei W."/>
            <person name="Gao Y.C."/>
            <person name="Liu J.Z."/>
            <person name="Shao H.Z."/>
            <person name="Wang X."/>
            <person name="Wang C.C."/>
            <person name="Yang T.C."/>
            <person name="Huo Q.B."/>
            <person name="Li W."/>
            <person name="Chen H.Y."/>
            <person name="Chen S.E."/>
            <person name="Zhou L.G."/>
            <person name="Ni X.B."/>
            <person name="Tian J.H."/>
            <person name="Sheng Y."/>
            <person name="Liu T."/>
            <person name="Pan Y.S."/>
            <person name="Xia L.Y."/>
            <person name="Li J."/>
            <person name="Zhao F."/>
            <person name="Cao W.C."/>
        </authorList>
    </citation>
    <scope>NUCLEOTIDE SEQUENCE</scope>
    <source>
        <strain evidence="1">Rmic-2018</strain>
    </source>
</reference>
<dbReference type="Proteomes" id="UP000821866">
    <property type="component" value="Chromosome 8"/>
</dbReference>
<reference evidence="1" key="2">
    <citation type="submission" date="2021-09" db="EMBL/GenBank/DDBJ databases">
        <authorList>
            <person name="Jia N."/>
            <person name="Wang J."/>
            <person name="Shi W."/>
            <person name="Du L."/>
            <person name="Sun Y."/>
            <person name="Zhan W."/>
            <person name="Jiang J."/>
            <person name="Wang Q."/>
            <person name="Zhang B."/>
            <person name="Ji P."/>
            <person name="Sakyi L.B."/>
            <person name="Cui X."/>
            <person name="Yuan T."/>
            <person name="Jiang B."/>
            <person name="Yang W."/>
            <person name="Lam T.T.-Y."/>
            <person name="Chang Q."/>
            <person name="Ding S."/>
            <person name="Wang X."/>
            <person name="Zhu J."/>
            <person name="Ruan X."/>
            <person name="Zhao L."/>
            <person name="Wei J."/>
            <person name="Que T."/>
            <person name="Du C."/>
            <person name="Cheng J."/>
            <person name="Dai P."/>
            <person name="Han X."/>
            <person name="Huang E."/>
            <person name="Gao Y."/>
            <person name="Liu J."/>
            <person name="Shao H."/>
            <person name="Ye R."/>
            <person name="Li L."/>
            <person name="Wei W."/>
            <person name="Wang X."/>
            <person name="Wang C."/>
            <person name="Huo Q."/>
            <person name="Li W."/>
            <person name="Guo W."/>
            <person name="Chen H."/>
            <person name="Chen S."/>
            <person name="Zhou L."/>
            <person name="Zhou L."/>
            <person name="Ni X."/>
            <person name="Tian J."/>
            <person name="Zhou Y."/>
            <person name="Sheng Y."/>
            <person name="Liu T."/>
            <person name="Pan Y."/>
            <person name="Xia L."/>
            <person name="Li J."/>
            <person name="Zhao F."/>
            <person name="Cao W."/>
        </authorList>
    </citation>
    <scope>NUCLEOTIDE SEQUENCE</scope>
    <source>
        <strain evidence="1">Rmic-2018</strain>
        <tissue evidence="1">Larvae</tissue>
    </source>
</reference>
<dbReference type="VEuPathDB" id="VectorBase:LOC119176576"/>
<dbReference type="GO" id="GO:1990072">
    <property type="term" value="C:TRAPPIII protein complex"/>
    <property type="evidence" value="ECO:0007669"/>
    <property type="project" value="TreeGrafter"/>
</dbReference>
<gene>
    <name evidence="1" type="ORF">HPB51_010691</name>
</gene>
<dbReference type="Pfam" id="PF12739">
    <property type="entry name" value="TRAPPC-Trs85"/>
    <property type="match status" value="1"/>
</dbReference>
<organism evidence="1 2">
    <name type="scientific">Rhipicephalus microplus</name>
    <name type="common">Cattle tick</name>
    <name type="synonym">Boophilus microplus</name>
    <dbReference type="NCBI Taxonomy" id="6941"/>
    <lineage>
        <taxon>Eukaryota</taxon>
        <taxon>Metazoa</taxon>
        <taxon>Ecdysozoa</taxon>
        <taxon>Arthropoda</taxon>
        <taxon>Chelicerata</taxon>
        <taxon>Arachnida</taxon>
        <taxon>Acari</taxon>
        <taxon>Parasitiformes</taxon>
        <taxon>Ixodida</taxon>
        <taxon>Ixodoidea</taxon>
        <taxon>Ixodidae</taxon>
        <taxon>Rhipicephalinae</taxon>
        <taxon>Rhipicephalus</taxon>
        <taxon>Boophilus</taxon>
    </lineage>
</organism>
<accession>A0A9J6D9T6</accession>
<dbReference type="AlphaFoldDB" id="A0A9J6D9T6"/>
<proteinExistence type="predicted"/>
<name>A0A9J6D9T6_RHIMP</name>
<keyword evidence="2" id="KW-1185">Reference proteome</keyword>
<dbReference type="InterPro" id="IPR024420">
    <property type="entry name" value="TRAPP_III_complex_Trs85"/>
</dbReference>
<protein>
    <submittedName>
        <fullName evidence="1">Uncharacterized protein</fullName>
    </submittedName>
</protein>
<sequence length="177" mass="19127">MPGPNFAANMGNNGPHCYHRGGEGGAVIINCNEMAALAVFMAGVSAQRPFPVRYMDSAIDLYLNTCKVPQLATRAALLSAECLWQVGQASVAAGQLIRLTSEGSDLRSALLLEQAALCFLRATPICPRKFAFHLVLSGHRFAKAAHRRHALHAYSQALQVRRCFLFNFSTGSVAVKP</sequence>
<dbReference type="PANTHER" id="PTHR12975:SF6">
    <property type="entry name" value="TRAFFICKING PROTEIN PARTICLE COMPLEX SUBUNIT 8"/>
    <property type="match status" value="1"/>
</dbReference>
<evidence type="ECO:0000313" key="2">
    <source>
        <dbReference type="Proteomes" id="UP000821866"/>
    </source>
</evidence>
<comment type="caution">
    <text evidence="1">The sequence shown here is derived from an EMBL/GenBank/DDBJ whole genome shotgun (WGS) entry which is preliminary data.</text>
</comment>
<dbReference type="EMBL" id="JABSTU010000010">
    <property type="protein sequence ID" value="KAH8018713.1"/>
    <property type="molecule type" value="Genomic_DNA"/>
</dbReference>